<keyword evidence="6 7" id="KW-0472">Membrane</keyword>
<gene>
    <name evidence="8" type="ORF">S01H1_55064</name>
</gene>
<protein>
    <recommendedName>
        <fullName evidence="9">Membrane transporter protein</fullName>
    </recommendedName>
</protein>
<feature type="transmembrane region" description="Helical" evidence="7">
    <location>
        <begin position="39"/>
        <end position="62"/>
    </location>
</feature>
<dbReference type="AlphaFoldDB" id="X0VVC5"/>
<sequence>MTALDYRFLLLALFLFLSNVVEAATGFGATIIALTLAAHVYSIDFLVPVIVPLNLVVSAYIVLRHSSGVDKRILFTRILPLAGLGMPVGLFLFNTIDADSLKLAFGVFVLCFSTFELARLIRLKGKVTTKPLSAVKAAFWLVAGGIIHGLYASGGPMIVYYASRNLFNKRDFRSTLSGLWLILSIVLFASHLY</sequence>
<dbReference type="GO" id="GO:0005886">
    <property type="term" value="C:plasma membrane"/>
    <property type="evidence" value="ECO:0007669"/>
    <property type="project" value="UniProtKB-SubCell"/>
</dbReference>
<comment type="subcellular location">
    <subcellularLocation>
        <location evidence="1">Cell membrane</location>
        <topology evidence="1">Multi-pass membrane protein</topology>
    </subcellularLocation>
</comment>
<keyword evidence="5 7" id="KW-1133">Transmembrane helix</keyword>
<feature type="non-terminal residue" evidence="8">
    <location>
        <position position="193"/>
    </location>
</feature>
<organism evidence="8">
    <name type="scientific">marine sediment metagenome</name>
    <dbReference type="NCBI Taxonomy" id="412755"/>
    <lineage>
        <taxon>unclassified sequences</taxon>
        <taxon>metagenomes</taxon>
        <taxon>ecological metagenomes</taxon>
    </lineage>
</organism>
<evidence type="ECO:0000256" key="3">
    <source>
        <dbReference type="ARBA" id="ARBA00022475"/>
    </source>
</evidence>
<evidence type="ECO:0000256" key="1">
    <source>
        <dbReference type="ARBA" id="ARBA00004651"/>
    </source>
</evidence>
<feature type="transmembrane region" description="Helical" evidence="7">
    <location>
        <begin position="139"/>
        <end position="162"/>
    </location>
</feature>
<feature type="transmembrane region" description="Helical" evidence="7">
    <location>
        <begin position="174"/>
        <end position="192"/>
    </location>
</feature>
<dbReference type="EMBL" id="BARS01035764">
    <property type="protein sequence ID" value="GAG22240.1"/>
    <property type="molecule type" value="Genomic_DNA"/>
</dbReference>
<feature type="transmembrane region" description="Helical" evidence="7">
    <location>
        <begin position="74"/>
        <end position="94"/>
    </location>
</feature>
<dbReference type="PANTHER" id="PTHR30269">
    <property type="entry name" value="TRANSMEMBRANE PROTEIN YFCA"/>
    <property type="match status" value="1"/>
</dbReference>
<reference evidence="8" key="1">
    <citation type="journal article" date="2014" name="Front. Microbiol.">
        <title>High frequency of phylogenetically diverse reductive dehalogenase-homologous genes in deep subseafloor sedimentary metagenomes.</title>
        <authorList>
            <person name="Kawai M."/>
            <person name="Futagami T."/>
            <person name="Toyoda A."/>
            <person name="Takaki Y."/>
            <person name="Nishi S."/>
            <person name="Hori S."/>
            <person name="Arai W."/>
            <person name="Tsubouchi T."/>
            <person name="Morono Y."/>
            <person name="Uchiyama I."/>
            <person name="Ito T."/>
            <person name="Fujiyama A."/>
            <person name="Inagaki F."/>
            <person name="Takami H."/>
        </authorList>
    </citation>
    <scope>NUCLEOTIDE SEQUENCE</scope>
    <source>
        <strain evidence="8">Expedition CK06-06</strain>
    </source>
</reference>
<evidence type="ECO:0000256" key="6">
    <source>
        <dbReference type="ARBA" id="ARBA00023136"/>
    </source>
</evidence>
<accession>X0VVC5</accession>
<name>X0VVC5_9ZZZZ</name>
<evidence type="ECO:0000256" key="4">
    <source>
        <dbReference type="ARBA" id="ARBA00022692"/>
    </source>
</evidence>
<keyword evidence="4 7" id="KW-0812">Transmembrane</keyword>
<evidence type="ECO:0000256" key="5">
    <source>
        <dbReference type="ARBA" id="ARBA00022989"/>
    </source>
</evidence>
<keyword evidence="3" id="KW-1003">Cell membrane</keyword>
<dbReference type="InterPro" id="IPR002781">
    <property type="entry name" value="TM_pro_TauE-like"/>
</dbReference>
<proteinExistence type="predicted"/>
<evidence type="ECO:0008006" key="9">
    <source>
        <dbReference type="Google" id="ProtNLM"/>
    </source>
</evidence>
<evidence type="ECO:0000313" key="8">
    <source>
        <dbReference type="EMBL" id="GAG22240.1"/>
    </source>
</evidence>
<keyword evidence="2" id="KW-0813">Transport</keyword>
<dbReference type="InterPro" id="IPR052017">
    <property type="entry name" value="TSUP"/>
</dbReference>
<dbReference type="PANTHER" id="PTHR30269:SF38">
    <property type="entry name" value="SULFITE EXPORTER TAUE_SAFE"/>
    <property type="match status" value="1"/>
</dbReference>
<evidence type="ECO:0000256" key="2">
    <source>
        <dbReference type="ARBA" id="ARBA00022448"/>
    </source>
</evidence>
<dbReference type="Pfam" id="PF01925">
    <property type="entry name" value="TauE"/>
    <property type="match status" value="1"/>
</dbReference>
<feature type="transmembrane region" description="Helical" evidence="7">
    <location>
        <begin position="100"/>
        <end position="118"/>
    </location>
</feature>
<comment type="caution">
    <text evidence="8">The sequence shown here is derived from an EMBL/GenBank/DDBJ whole genome shotgun (WGS) entry which is preliminary data.</text>
</comment>
<evidence type="ECO:0000256" key="7">
    <source>
        <dbReference type="SAM" id="Phobius"/>
    </source>
</evidence>